<dbReference type="InterPro" id="IPR002018">
    <property type="entry name" value="CarbesteraseB"/>
</dbReference>
<accession>A0AAD5X4S5</accession>
<comment type="similarity">
    <text evidence="1 3">Belongs to the type-B carboxylesterase/lipase family.</text>
</comment>
<dbReference type="Proteomes" id="UP001212841">
    <property type="component" value="Unassembled WGS sequence"/>
</dbReference>
<evidence type="ECO:0000313" key="5">
    <source>
        <dbReference type="EMBL" id="KAJ3050950.1"/>
    </source>
</evidence>
<feature type="domain" description="Carboxylesterase type B" evidence="4">
    <location>
        <begin position="155"/>
        <end position="653"/>
    </location>
</feature>
<comment type="caution">
    <text evidence="5">The sequence shown here is derived from an EMBL/GenBank/DDBJ whole genome shotgun (WGS) entry which is preliminary data.</text>
</comment>
<dbReference type="InterPro" id="IPR019826">
    <property type="entry name" value="Carboxylesterase_B_AS"/>
</dbReference>
<dbReference type="GO" id="GO:0016787">
    <property type="term" value="F:hydrolase activity"/>
    <property type="evidence" value="ECO:0007669"/>
    <property type="project" value="UniProtKB-KW"/>
</dbReference>
<evidence type="ECO:0000259" key="4">
    <source>
        <dbReference type="Pfam" id="PF00135"/>
    </source>
</evidence>
<dbReference type="Pfam" id="PF00135">
    <property type="entry name" value="COesterase"/>
    <property type="match status" value="1"/>
</dbReference>
<dbReference type="AlphaFoldDB" id="A0AAD5X4S5"/>
<organism evidence="5 6">
    <name type="scientific">Rhizophlyctis rosea</name>
    <dbReference type="NCBI Taxonomy" id="64517"/>
    <lineage>
        <taxon>Eukaryota</taxon>
        <taxon>Fungi</taxon>
        <taxon>Fungi incertae sedis</taxon>
        <taxon>Chytridiomycota</taxon>
        <taxon>Chytridiomycota incertae sedis</taxon>
        <taxon>Chytridiomycetes</taxon>
        <taxon>Rhizophlyctidales</taxon>
        <taxon>Rhizophlyctidaceae</taxon>
        <taxon>Rhizophlyctis</taxon>
    </lineage>
</organism>
<proteinExistence type="inferred from homology"/>
<reference evidence="5" key="1">
    <citation type="submission" date="2020-05" db="EMBL/GenBank/DDBJ databases">
        <title>Phylogenomic resolution of chytrid fungi.</title>
        <authorList>
            <person name="Stajich J.E."/>
            <person name="Amses K."/>
            <person name="Simmons R."/>
            <person name="Seto K."/>
            <person name="Myers J."/>
            <person name="Bonds A."/>
            <person name="Quandt C.A."/>
            <person name="Barry K."/>
            <person name="Liu P."/>
            <person name="Grigoriev I."/>
            <person name="Longcore J.E."/>
            <person name="James T.Y."/>
        </authorList>
    </citation>
    <scope>NUCLEOTIDE SEQUENCE</scope>
    <source>
        <strain evidence="5">JEL0318</strain>
    </source>
</reference>
<dbReference type="PANTHER" id="PTHR43142">
    <property type="entry name" value="CARBOXYLIC ESTER HYDROLASE"/>
    <property type="match status" value="1"/>
</dbReference>
<evidence type="ECO:0000256" key="3">
    <source>
        <dbReference type="RuleBase" id="RU361235"/>
    </source>
</evidence>
<protein>
    <recommendedName>
        <fullName evidence="3">Carboxylic ester hydrolase</fullName>
        <ecNumber evidence="3">3.1.1.-</ecNumber>
    </recommendedName>
</protein>
<dbReference type="EC" id="3.1.1.-" evidence="3"/>
<feature type="signal peptide" evidence="3">
    <location>
        <begin position="1"/>
        <end position="17"/>
    </location>
</feature>
<keyword evidence="2 3" id="KW-0378">Hydrolase</keyword>
<keyword evidence="3" id="KW-0732">Signal</keyword>
<dbReference type="PROSITE" id="PS00122">
    <property type="entry name" value="CARBOXYLESTERASE_B_1"/>
    <property type="match status" value="1"/>
</dbReference>
<dbReference type="InterPro" id="IPR029058">
    <property type="entry name" value="AB_hydrolase_fold"/>
</dbReference>
<gene>
    <name evidence="5" type="ORF">HK097_008074</name>
</gene>
<sequence length="678" mass="73319">MIRPILLMAAFLSTASAAALPPVSNTQTSLTLLFQNNLNLTDNANHVGALLLDSMPYPKAASACALVHETLVTKAIIQAHADDFRAQLAYASNVAYAKGWSYYIRDGIVEVSEDSPFKFKPLPAYGRKPLPVLCTQSGSNVATPANTITVSASGNTYTGFRNQKSFRFLGIPYGDFKERFTHSKLLTATGVNYNATVAGPQCFQYGSGAEHCLFLNVYTPYIPKSGSRAKLRPVHFWIHGGGFEGGKGSDFDGGELASREDVVTVTFNYRLGAYGFMTIPGVLNGNYGIGDQIVALDWTIKNIAKFGGDPDAITINGGSAGAASVRALLGSPKAIGKFAAAIAMSNLGGGQAFGSSGDYSTAFTDYYTIEEAFEVSGRGVLTAAGCNQTTSAEQVKCLRSYQGAISSQARYVVQDGSIVVTPRLEVAKRTKNTAHVPVIFGIITNDGASFNRYNKTCTSKVECIAADAFLSTEWAQEVLDSGLFPYYPTGDLFADTYNVTQRIITDTMFRCIDQAGIYAAAKSKAFSKAYYYEAMRGYAPPSYNPNGADITGPITPGYPYGNPNLPHYKLHGGDTNNVFGGLSPLRDENDLKTIQLGMAYYGAFIRSSGNPNPEVWYLKARQYDDVLKAVRETGKWETVKGEQGPIALLDYPTRFGAFVDVPQCKWLNYSLEYNFVGR</sequence>
<dbReference type="SUPFAM" id="SSF53474">
    <property type="entry name" value="alpha/beta-Hydrolases"/>
    <property type="match status" value="1"/>
</dbReference>
<keyword evidence="6" id="KW-1185">Reference proteome</keyword>
<feature type="chain" id="PRO_5041780496" description="Carboxylic ester hydrolase" evidence="3">
    <location>
        <begin position="18"/>
        <end position="678"/>
    </location>
</feature>
<dbReference type="EMBL" id="JADGJD010000453">
    <property type="protein sequence ID" value="KAJ3050950.1"/>
    <property type="molecule type" value="Genomic_DNA"/>
</dbReference>
<dbReference type="PANTHER" id="PTHR43142:SF3">
    <property type="entry name" value="PUTATIVE (AFU_ORTHOLOGUE AFUA_3G09070)-RELATED"/>
    <property type="match status" value="1"/>
</dbReference>
<dbReference type="Gene3D" id="3.40.50.1820">
    <property type="entry name" value="alpha/beta hydrolase"/>
    <property type="match status" value="1"/>
</dbReference>
<evidence type="ECO:0000313" key="6">
    <source>
        <dbReference type="Proteomes" id="UP001212841"/>
    </source>
</evidence>
<name>A0AAD5X4S5_9FUNG</name>
<evidence type="ECO:0000256" key="1">
    <source>
        <dbReference type="ARBA" id="ARBA00005964"/>
    </source>
</evidence>
<evidence type="ECO:0000256" key="2">
    <source>
        <dbReference type="ARBA" id="ARBA00022801"/>
    </source>
</evidence>